<organism evidence="1 2">
    <name type="scientific">Patella caerulea</name>
    <name type="common">Rayed Mediterranean limpet</name>
    <dbReference type="NCBI Taxonomy" id="87958"/>
    <lineage>
        <taxon>Eukaryota</taxon>
        <taxon>Metazoa</taxon>
        <taxon>Spiralia</taxon>
        <taxon>Lophotrochozoa</taxon>
        <taxon>Mollusca</taxon>
        <taxon>Gastropoda</taxon>
        <taxon>Patellogastropoda</taxon>
        <taxon>Patelloidea</taxon>
        <taxon>Patellidae</taxon>
        <taxon>Patella</taxon>
    </lineage>
</organism>
<comment type="caution">
    <text evidence="1">The sequence shown here is derived from an EMBL/GenBank/DDBJ whole genome shotgun (WGS) entry which is preliminary data.</text>
</comment>
<evidence type="ECO:0000313" key="2">
    <source>
        <dbReference type="Proteomes" id="UP001347796"/>
    </source>
</evidence>
<keyword evidence="2" id="KW-1185">Reference proteome</keyword>
<name>A0AAN8K9N2_PATCE</name>
<evidence type="ECO:0000313" key="1">
    <source>
        <dbReference type="EMBL" id="KAK6187189.1"/>
    </source>
</evidence>
<accession>A0AAN8K9N2</accession>
<gene>
    <name evidence="1" type="ORF">SNE40_005268</name>
</gene>
<dbReference type="Proteomes" id="UP001347796">
    <property type="component" value="Unassembled WGS sequence"/>
</dbReference>
<protein>
    <submittedName>
        <fullName evidence="1">Uncharacterized protein</fullName>
    </submittedName>
</protein>
<dbReference type="EMBL" id="JAZGQO010000004">
    <property type="protein sequence ID" value="KAK6187189.1"/>
    <property type="molecule type" value="Genomic_DNA"/>
</dbReference>
<sequence>MSSSIRPGRKVGDPTVHTLRALKYTVDNVEFKTAFSDPWQSLPQRLPANTDVNLESLFKRKLPITKRKFEDLQALKTVIPPEIHAFYDNLPCE</sequence>
<dbReference type="AlphaFoldDB" id="A0AAN8K9N2"/>
<proteinExistence type="predicted"/>
<reference evidence="1 2" key="1">
    <citation type="submission" date="2024-01" db="EMBL/GenBank/DDBJ databases">
        <title>The genome of the rayed Mediterranean limpet Patella caerulea (Linnaeus, 1758).</title>
        <authorList>
            <person name="Anh-Thu Weber A."/>
            <person name="Halstead-Nussloch G."/>
        </authorList>
    </citation>
    <scope>NUCLEOTIDE SEQUENCE [LARGE SCALE GENOMIC DNA]</scope>
    <source>
        <strain evidence="1">AATW-2023a</strain>
        <tissue evidence="1">Whole specimen</tissue>
    </source>
</reference>